<evidence type="ECO:0000313" key="22">
    <source>
        <dbReference type="EMBL" id="KAK8957487.1"/>
    </source>
</evidence>
<evidence type="ECO:0000256" key="5">
    <source>
        <dbReference type="ARBA" id="ARBA00007005"/>
    </source>
</evidence>
<comment type="caution">
    <text evidence="22">The sequence shown here is derived from an EMBL/GenBank/DDBJ whole genome shotgun (WGS) entry which is preliminary data.</text>
</comment>
<feature type="domain" description="3-hydroxyacyl-CoA dehydrogenase NAD binding" evidence="21">
    <location>
        <begin position="310"/>
        <end position="487"/>
    </location>
</feature>
<evidence type="ECO:0000256" key="2">
    <source>
        <dbReference type="ARBA" id="ARBA00000765"/>
    </source>
</evidence>
<keyword evidence="11" id="KW-0443">Lipid metabolism</keyword>
<comment type="similarity">
    <text evidence="6">In the N-terminal section; belongs to the enoyl-CoA hydratase/isomerase family.</text>
</comment>
<dbReference type="Pfam" id="PF02737">
    <property type="entry name" value="3HCDH_N"/>
    <property type="match status" value="1"/>
</dbReference>
<dbReference type="InterPro" id="IPR036291">
    <property type="entry name" value="NAD(P)-bd_dom_sf"/>
</dbReference>
<evidence type="ECO:0000256" key="7">
    <source>
        <dbReference type="ARBA" id="ARBA00011245"/>
    </source>
</evidence>
<dbReference type="Pfam" id="PF00378">
    <property type="entry name" value="ECH_1"/>
    <property type="match status" value="1"/>
</dbReference>
<dbReference type="EMBL" id="JBBWWQ010000001">
    <property type="protein sequence ID" value="KAK8957487.1"/>
    <property type="molecule type" value="Genomic_DNA"/>
</dbReference>
<evidence type="ECO:0000256" key="3">
    <source>
        <dbReference type="ARBA" id="ARBA00004275"/>
    </source>
</evidence>
<evidence type="ECO:0000256" key="19">
    <source>
        <dbReference type="RuleBase" id="RU003707"/>
    </source>
</evidence>
<evidence type="ECO:0000256" key="6">
    <source>
        <dbReference type="ARBA" id="ARBA00008750"/>
    </source>
</evidence>
<comment type="subcellular location">
    <subcellularLocation>
        <location evidence="3">Peroxisome</location>
    </subcellularLocation>
</comment>
<evidence type="ECO:0000256" key="11">
    <source>
        <dbReference type="ARBA" id="ARBA00023098"/>
    </source>
</evidence>
<dbReference type="InterPro" id="IPR006108">
    <property type="entry name" value="3HC_DH_C"/>
</dbReference>
<comment type="pathway">
    <text evidence="4">Lipid metabolism; fatty acid beta-oxidation.</text>
</comment>
<comment type="catalytic activity">
    <reaction evidence="17">
        <text>a (3S)-3-hydroxyacyl-CoA = a (2E)-enoyl-CoA + H2O</text>
        <dbReference type="Rhea" id="RHEA:16105"/>
        <dbReference type="ChEBI" id="CHEBI:15377"/>
        <dbReference type="ChEBI" id="CHEBI:57318"/>
        <dbReference type="ChEBI" id="CHEBI:58856"/>
        <dbReference type="EC" id="4.2.1.17"/>
    </reaction>
</comment>
<comment type="catalytic activity">
    <reaction evidence="16">
        <text>(3S)-3-hydroxybutanoyl-CoA = (3R)-3-hydroxybutanoyl-CoA</text>
        <dbReference type="Rhea" id="RHEA:21760"/>
        <dbReference type="ChEBI" id="CHEBI:57315"/>
        <dbReference type="ChEBI" id="CHEBI:57316"/>
        <dbReference type="EC" id="5.1.2.3"/>
    </reaction>
</comment>
<dbReference type="InterPro" id="IPR006176">
    <property type="entry name" value="3-OHacyl-CoA_DH_NAD-bd"/>
</dbReference>
<evidence type="ECO:0000259" key="20">
    <source>
        <dbReference type="Pfam" id="PF00725"/>
    </source>
</evidence>
<evidence type="ECO:0000256" key="1">
    <source>
        <dbReference type="ARBA" id="ARBA00000452"/>
    </source>
</evidence>
<accession>A0AAP0C3F4</accession>
<dbReference type="Gene3D" id="1.10.1040.50">
    <property type="match status" value="1"/>
</dbReference>
<keyword evidence="14" id="KW-0456">Lyase</keyword>
<evidence type="ECO:0000256" key="4">
    <source>
        <dbReference type="ARBA" id="ARBA00005005"/>
    </source>
</evidence>
<evidence type="ECO:0000256" key="14">
    <source>
        <dbReference type="ARBA" id="ARBA00023239"/>
    </source>
</evidence>
<evidence type="ECO:0000256" key="18">
    <source>
        <dbReference type="ARBA" id="ARBA00023717"/>
    </source>
</evidence>
<dbReference type="GO" id="GO:0004300">
    <property type="term" value="F:enoyl-CoA hydratase activity"/>
    <property type="evidence" value="ECO:0007669"/>
    <property type="project" value="UniProtKB-EC"/>
</dbReference>
<dbReference type="Proteomes" id="UP001418222">
    <property type="component" value="Unassembled WGS sequence"/>
</dbReference>
<dbReference type="InterPro" id="IPR018376">
    <property type="entry name" value="Enoyl-CoA_hyd/isom_CS"/>
</dbReference>
<evidence type="ECO:0000256" key="17">
    <source>
        <dbReference type="ARBA" id="ARBA00023709"/>
    </source>
</evidence>
<dbReference type="PROSITE" id="PS00166">
    <property type="entry name" value="ENOYL_COA_HYDRATASE"/>
    <property type="match status" value="1"/>
</dbReference>
<feature type="domain" description="3-hydroxyacyl-CoA dehydrogenase C-terminal" evidence="20">
    <location>
        <begin position="489"/>
        <end position="582"/>
    </location>
</feature>
<comment type="catalytic activity">
    <reaction evidence="18">
        <text>a 4-saturated-(3S)-3-hydroxyacyl-CoA = a (3E)-enoyl-CoA + H2O</text>
        <dbReference type="Rhea" id="RHEA:20724"/>
        <dbReference type="ChEBI" id="CHEBI:15377"/>
        <dbReference type="ChEBI" id="CHEBI:58521"/>
        <dbReference type="ChEBI" id="CHEBI:137480"/>
        <dbReference type="EC" id="4.2.1.17"/>
    </reaction>
</comment>
<dbReference type="GO" id="GO:0005777">
    <property type="term" value="C:peroxisome"/>
    <property type="evidence" value="ECO:0007669"/>
    <property type="project" value="UniProtKB-SubCell"/>
</dbReference>
<dbReference type="InterPro" id="IPR029045">
    <property type="entry name" value="ClpP/crotonase-like_dom_sf"/>
</dbReference>
<evidence type="ECO:0000256" key="15">
    <source>
        <dbReference type="ARBA" id="ARBA00023268"/>
    </source>
</evidence>
<keyword evidence="12" id="KW-0576">Peroxisome</keyword>
<keyword evidence="15" id="KW-0511">Multifunctional enzyme</keyword>
<dbReference type="InterPro" id="IPR001753">
    <property type="entry name" value="Enoyl-CoA_hydra/iso"/>
</dbReference>
<gene>
    <name evidence="22" type="primary">MFP</name>
    <name evidence="22" type="ORF">KSP39_PZI001501</name>
</gene>
<evidence type="ECO:0000256" key="13">
    <source>
        <dbReference type="ARBA" id="ARBA00023235"/>
    </source>
</evidence>
<dbReference type="PANTHER" id="PTHR23309">
    <property type="entry name" value="3-HYDROXYACYL-COA DEHYROGENASE"/>
    <property type="match status" value="1"/>
</dbReference>
<protein>
    <submittedName>
        <fullName evidence="22">Peroxisomal fatty acid beta-oxidation multifunctional protein</fullName>
    </submittedName>
</protein>
<dbReference type="Pfam" id="PF00725">
    <property type="entry name" value="3HCDH"/>
    <property type="match status" value="1"/>
</dbReference>
<comment type="similarity">
    <text evidence="5">In the central section; belongs to the 3-hydroxyacyl-CoA dehydrogenase family.</text>
</comment>
<comment type="similarity">
    <text evidence="19">Belongs to the enoyl-CoA hydratase/isomerase family.</text>
</comment>
<evidence type="ECO:0000256" key="9">
    <source>
        <dbReference type="ARBA" id="ARBA00023002"/>
    </source>
</evidence>
<dbReference type="GO" id="GO:0070403">
    <property type="term" value="F:NAD+ binding"/>
    <property type="evidence" value="ECO:0007669"/>
    <property type="project" value="InterPro"/>
</dbReference>
<reference evidence="22 23" key="1">
    <citation type="journal article" date="2022" name="Nat. Plants">
        <title>Genomes of leafy and leafless Platanthera orchids illuminate the evolution of mycoheterotrophy.</title>
        <authorList>
            <person name="Li M.H."/>
            <person name="Liu K.W."/>
            <person name="Li Z."/>
            <person name="Lu H.C."/>
            <person name="Ye Q.L."/>
            <person name="Zhang D."/>
            <person name="Wang J.Y."/>
            <person name="Li Y.F."/>
            <person name="Zhong Z.M."/>
            <person name="Liu X."/>
            <person name="Yu X."/>
            <person name="Liu D.K."/>
            <person name="Tu X.D."/>
            <person name="Liu B."/>
            <person name="Hao Y."/>
            <person name="Liao X.Y."/>
            <person name="Jiang Y.T."/>
            <person name="Sun W.H."/>
            <person name="Chen J."/>
            <person name="Chen Y.Q."/>
            <person name="Ai Y."/>
            <person name="Zhai J.W."/>
            <person name="Wu S.S."/>
            <person name="Zhou Z."/>
            <person name="Hsiao Y.Y."/>
            <person name="Wu W.L."/>
            <person name="Chen Y.Y."/>
            <person name="Lin Y.F."/>
            <person name="Hsu J.L."/>
            <person name="Li C.Y."/>
            <person name="Wang Z.W."/>
            <person name="Zhao X."/>
            <person name="Zhong W.Y."/>
            <person name="Ma X.K."/>
            <person name="Ma L."/>
            <person name="Huang J."/>
            <person name="Chen G.Z."/>
            <person name="Huang M.Z."/>
            <person name="Huang L."/>
            <person name="Peng D.H."/>
            <person name="Luo Y.B."/>
            <person name="Zou S.Q."/>
            <person name="Chen S.P."/>
            <person name="Lan S."/>
            <person name="Tsai W.C."/>
            <person name="Van de Peer Y."/>
            <person name="Liu Z.J."/>
        </authorList>
    </citation>
    <scope>NUCLEOTIDE SEQUENCE [LARGE SCALE GENOMIC DNA]</scope>
    <source>
        <strain evidence="22">Lor287</strain>
    </source>
</reference>
<dbReference type="PANTHER" id="PTHR23309:SF49">
    <property type="entry name" value="PEROXISOMAL BIFUNCTIONAL ENZYME"/>
    <property type="match status" value="1"/>
</dbReference>
<dbReference type="SUPFAM" id="SSF48179">
    <property type="entry name" value="6-phosphogluconate dehydrogenase C-terminal domain-like"/>
    <property type="match status" value="2"/>
</dbReference>
<keyword evidence="8" id="KW-0276">Fatty acid metabolism</keyword>
<dbReference type="GO" id="GO:0006635">
    <property type="term" value="P:fatty acid beta-oxidation"/>
    <property type="evidence" value="ECO:0007669"/>
    <property type="project" value="TreeGrafter"/>
</dbReference>
<dbReference type="FunFam" id="1.10.1040.50:FF:000004">
    <property type="entry name" value="Peroxisomal fatty acid beta-oxidation multifunctional protein"/>
    <property type="match status" value="1"/>
</dbReference>
<dbReference type="AlphaFoldDB" id="A0AAP0C3F4"/>
<evidence type="ECO:0000256" key="16">
    <source>
        <dbReference type="ARBA" id="ARBA00023701"/>
    </source>
</evidence>
<evidence type="ECO:0000259" key="21">
    <source>
        <dbReference type="Pfam" id="PF02737"/>
    </source>
</evidence>
<evidence type="ECO:0000256" key="8">
    <source>
        <dbReference type="ARBA" id="ARBA00022832"/>
    </source>
</evidence>
<comment type="catalytic activity">
    <reaction evidence="2">
        <text>a (3E)-enoyl-CoA = a 4-saturated (2E)-enoyl-CoA</text>
        <dbReference type="Rhea" id="RHEA:45228"/>
        <dbReference type="ChEBI" id="CHEBI:58521"/>
        <dbReference type="ChEBI" id="CHEBI:85097"/>
        <dbReference type="EC" id="5.3.3.8"/>
    </reaction>
</comment>
<comment type="subunit">
    <text evidence="7">Monomer.</text>
</comment>
<sequence length="722" mass="78538">MAKARVSMEIGADGVAVITMASPPVNALATAVIAGLKEKYAAAMGRSDVKAIVLTGDSGKFSGGFDISVFVEVQKTGDLSLLPDVSVDLVMNTIEDAGKPSVAAIQGLALGGGLELAMGCHARISTPDALLGLPELSLGVIPGFGGTQRLPRLVGLQKAIKMMMLSKPIKAKEGYESGLVDEIVSAEELLTVAKIWALDIAERRKPWTKSLHRIDRLCALYEASQKLYASRKEAERTAQNMPQYQVCLDVIEEGIVHGGYAGVLKEARCFKELVLSSTSKSLVHVFFALRATSKVPNLTGIGPNQRRIKKVAIIGGGLMGSGIATALILSDVHVILKERDPTFRGIKSVEANLRGLVKRGTITQEKMNRALSVLKGVLDYTDFKYADMVIEAVIEDAPLKQSIFNEVEKLCPPHCILATTTSTIDLNIVGKNTNCQDRIIGAHFFSPAHVMPLLEIVWTEKTSPQVILDLMTVGKIMKKVPIVVRNCTGFAVNRTFFPYHHASALVLHLGVDFDRIDRAIRKFGMPMGPFQLADLVGYGVVSAANRIYSSAFRDRTFNVGFVELMIQDGRKGKENGRGYYLYERGSRPKADPSLLPIIDESRRRASLMPSGKPISMSDQEIVEMIFFPAVNEACRVIDEGVVLRASDVDVASIVGMGFPRHRGGLLFWADTLGSSYIYSKLKKWADSYGGLFAPSPYLEERARNGMSLSMNSSPPKASISRM</sequence>
<dbReference type="SUPFAM" id="SSF52096">
    <property type="entry name" value="ClpP/crotonase"/>
    <property type="match status" value="1"/>
</dbReference>
<dbReference type="SUPFAM" id="SSF51735">
    <property type="entry name" value="NAD(P)-binding Rossmann-fold domains"/>
    <property type="match status" value="1"/>
</dbReference>
<organism evidence="22 23">
    <name type="scientific">Platanthera zijinensis</name>
    <dbReference type="NCBI Taxonomy" id="2320716"/>
    <lineage>
        <taxon>Eukaryota</taxon>
        <taxon>Viridiplantae</taxon>
        <taxon>Streptophyta</taxon>
        <taxon>Embryophyta</taxon>
        <taxon>Tracheophyta</taxon>
        <taxon>Spermatophyta</taxon>
        <taxon>Magnoliopsida</taxon>
        <taxon>Liliopsida</taxon>
        <taxon>Asparagales</taxon>
        <taxon>Orchidaceae</taxon>
        <taxon>Orchidoideae</taxon>
        <taxon>Orchideae</taxon>
        <taxon>Orchidinae</taxon>
        <taxon>Platanthera</taxon>
    </lineage>
</organism>
<dbReference type="InterPro" id="IPR008927">
    <property type="entry name" value="6-PGluconate_DH-like_C_sf"/>
</dbReference>
<dbReference type="CDD" id="cd06558">
    <property type="entry name" value="crotonase-like"/>
    <property type="match status" value="1"/>
</dbReference>
<name>A0AAP0C3F4_9ASPA</name>
<evidence type="ECO:0000256" key="10">
    <source>
        <dbReference type="ARBA" id="ARBA00023027"/>
    </source>
</evidence>
<dbReference type="GO" id="GO:0008692">
    <property type="term" value="F:3-hydroxybutyryl-CoA epimerase activity"/>
    <property type="evidence" value="ECO:0007669"/>
    <property type="project" value="UniProtKB-EC"/>
</dbReference>
<keyword evidence="9" id="KW-0560">Oxidoreductase</keyword>
<keyword evidence="13" id="KW-0413">Isomerase</keyword>
<evidence type="ECO:0000313" key="23">
    <source>
        <dbReference type="Proteomes" id="UP001418222"/>
    </source>
</evidence>
<proteinExistence type="inferred from homology"/>
<dbReference type="Gene3D" id="3.40.50.720">
    <property type="entry name" value="NAD(P)-binding Rossmann-like Domain"/>
    <property type="match status" value="1"/>
</dbReference>
<dbReference type="GO" id="GO:0003857">
    <property type="term" value="F:(3S)-3-hydroxyacyl-CoA dehydrogenase (NAD+) activity"/>
    <property type="evidence" value="ECO:0007669"/>
    <property type="project" value="TreeGrafter"/>
</dbReference>
<dbReference type="FunFam" id="3.40.50.720:FF:000009">
    <property type="entry name" value="Fatty oxidation complex, alpha subunit"/>
    <property type="match status" value="1"/>
</dbReference>
<keyword evidence="10" id="KW-0520">NAD</keyword>
<dbReference type="Gene3D" id="3.90.226.10">
    <property type="entry name" value="2-enoyl-CoA Hydratase, Chain A, domain 1"/>
    <property type="match status" value="1"/>
</dbReference>
<evidence type="ECO:0000256" key="12">
    <source>
        <dbReference type="ARBA" id="ARBA00023140"/>
    </source>
</evidence>
<dbReference type="GO" id="GO:0004165">
    <property type="term" value="F:delta(3)-delta(2)-enoyl-CoA isomerase activity"/>
    <property type="evidence" value="ECO:0007669"/>
    <property type="project" value="UniProtKB-EC"/>
</dbReference>
<dbReference type="FunFam" id="3.90.226.10:FF:000025">
    <property type="entry name" value="Peroxisomal fatty acid beta-oxidation multifunctional protein"/>
    <property type="match status" value="1"/>
</dbReference>
<keyword evidence="23" id="KW-1185">Reference proteome</keyword>
<comment type="catalytic activity">
    <reaction evidence="1">
        <text>a (3Z)-enoyl-CoA = a 4-saturated (2E)-enoyl-CoA</text>
        <dbReference type="Rhea" id="RHEA:45900"/>
        <dbReference type="ChEBI" id="CHEBI:85097"/>
        <dbReference type="ChEBI" id="CHEBI:85489"/>
        <dbReference type="EC" id="5.3.3.8"/>
    </reaction>
</comment>